<evidence type="ECO:0008006" key="4">
    <source>
        <dbReference type="Google" id="ProtNLM"/>
    </source>
</evidence>
<dbReference type="EMBL" id="MHOV01000007">
    <property type="protein sequence ID" value="OGZ70593.1"/>
    <property type="molecule type" value="Genomic_DNA"/>
</dbReference>
<evidence type="ECO:0000313" key="2">
    <source>
        <dbReference type="EMBL" id="OGZ70593.1"/>
    </source>
</evidence>
<keyword evidence="1" id="KW-1133">Transmembrane helix</keyword>
<evidence type="ECO:0000313" key="3">
    <source>
        <dbReference type="Proteomes" id="UP000179214"/>
    </source>
</evidence>
<proteinExistence type="predicted"/>
<keyword evidence="1" id="KW-0472">Membrane</keyword>
<comment type="caution">
    <text evidence="2">The sequence shown here is derived from an EMBL/GenBank/DDBJ whole genome shotgun (WGS) entry which is preliminary data.</text>
</comment>
<protein>
    <recommendedName>
        <fullName evidence="4">Prepilin-type N-terminal cleavage/methylation domain-containing protein</fullName>
    </recommendedName>
</protein>
<dbReference type="AlphaFoldDB" id="A0A1G2I725"/>
<dbReference type="Proteomes" id="UP000179214">
    <property type="component" value="Unassembled WGS sequence"/>
</dbReference>
<evidence type="ECO:0000256" key="1">
    <source>
        <dbReference type="SAM" id="Phobius"/>
    </source>
</evidence>
<sequence>MIKNKKNSGFIFLEILIAVALIGIVFITLLGIGFTSVKISTAIQKETQADSLIKEEFEALRSFRDSSDWATNGLGVVSTGSGNPYYMFLDTSTNPAHWSAANGTETIGIFTRKIVFDQVYRDFNGDIAPSGTLDSDTIKATITVSWLDRSYQTVAYFTNWQK</sequence>
<reference evidence="2 3" key="1">
    <citation type="journal article" date="2016" name="Nat. Commun.">
        <title>Thousands of microbial genomes shed light on interconnected biogeochemical processes in an aquifer system.</title>
        <authorList>
            <person name="Anantharaman K."/>
            <person name="Brown C.T."/>
            <person name="Hug L.A."/>
            <person name="Sharon I."/>
            <person name="Castelle C.J."/>
            <person name="Probst A.J."/>
            <person name="Thomas B.C."/>
            <person name="Singh A."/>
            <person name="Wilkins M.J."/>
            <person name="Karaoz U."/>
            <person name="Brodie E.L."/>
            <person name="Williams K.H."/>
            <person name="Hubbard S.S."/>
            <person name="Banfield J.F."/>
        </authorList>
    </citation>
    <scope>NUCLEOTIDE SEQUENCE [LARGE SCALE GENOMIC DNA]</scope>
</reference>
<gene>
    <name evidence="2" type="ORF">A3F47_01470</name>
</gene>
<organism evidence="2 3">
    <name type="scientific">Candidatus Staskawiczbacteria bacterium RIFCSPHIGHO2_12_FULL_38_11</name>
    <dbReference type="NCBI Taxonomy" id="1802209"/>
    <lineage>
        <taxon>Bacteria</taxon>
        <taxon>Candidatus Staskawicziibacteriota</taxon>
    </lineage>
</organism>
<feature type="transmembrane region" description="Helical" evidence="1">
    <location>
        <begin position="12"/>
        <end position="34"/>
    </location>
</feature>
<accession>A0A1G2I725</accession>
<name>A0A1G2I725_9BACT</name>
<keyword evidence="1" id="KW-0812">Transmembrane</keyword>